<evidence type="ECO:0000256" key="17">
    <source>
        <dbReference type="SAM" id="Phobius"/>
    </source>
</evidence>
<sequence length="98" mass="11440">MINIASNPEHSLEIFPPKQCGVCLWLLSYMWCLMYIIESDWQYVAMVLDRLFLWIFTIACVVGTGWIILCAPSLYDDKQPIDIVFSKVGPRIRRLLRT</sequence>
<evidence type="ECO:0000256" key="13">
    <source>
        <dbReference type="ARBA" id="ARBA00023257"/>
    </source>
</evidence>
<evidence type="ECO:0000256" key="15">
    <source>
        <dbReference type="ARBA" id="ARBA00023303"/>
    </source>
</evidence>
<evidence type="ECO:0000256" key="16">
    <source>
        <dbReference type="ARBA" id="ARBA00034104"/>
    </source>
</evidence>
<gene>
    <name evidence="19" type="primary">nAChRalpha1</name>
    <name evidence="19" type="ORF">CDAR_305761</name>
</gene>
<dbReference type="AlphaFoldDB" id="A0AAV4VR37"/>
<dbReference type="FunFam" id="1.20.58.390:FF:000022">
    <property type="entry name" value="Nicotinic acetylcholine receptor subunit alpha4"/>
    <property type="match status" value="1"/>
</dbReference>
<comment type="caution">
    <text evidence="19">The sequence shown here is derived from an EMBL/GenBank/DDBJ whole genome shotgun (WGS) entry which is preliminary data.</text>
</comment>
<evidence type="ECO:0000313" key="20">
    <source>
        <dbReference type="Proteomes" id="UP001054837"/>
    </source>
</evidence>
<evidence type="ECO:0000256" key="11">
    <source>
        <dbReference type="ARBA" id="ARBA00023170"/>
    </source>
</evidence>
<evidence type="ECO:0000256" key="10">
    <source>
        <dbReference type="ARBA" id="ARBA00023157"/>
    </source>
</evidence>
<keyword evidence="3" id="KW-1003">Cell membrane</keyword>
<keyword evidence="8" id="KW-0406">Ion transport</keyword>
<dbReference type="EMBL" id="BPLQ01013528">
    <property type="protein sequence ID" value="GIY72850.1"/>
    <property type="molecule type" value="Genomic_DNA"/>
</dbReference>
<keyword evidence="9 17" id="KW-0472">Membrane</keyword>
<evidence type="ECO:0000256" key="6">
    <source>
        <dbReference type="ARBA" id="ARBA00022989"/>
    </source>
</evidence>
<evidence type="ECO:0000256" key="1">
    <source>
        <dbReference type="ARBA" id="ARBA00009237"/>
    </source>
</evidence>
<dbReference type="Proteomes" id="UP001054837">
    <property type="component" value="Unassembled WGS sequence"/>
</dbReference>
<evidence type="ECO:0000256" key="12">
    <source>
        <dbReference type="ARBA" id="ARBA00023180"/>
    </source>
</evidence>
<keyword evidence="12" id="KW-0325">Glycoprotein</keyword>
<keyword evidence="2" id="KW-0813">Transport</keyword>
<dbReference type="GO" id="GO:0098655">
    <property type="term" value="P:monoatomic cation transmembrane transport"/>
    <property type="evidence" value="ECO:0007669"/>
    <property type="project" value="UniProtKB-ARBA"/>
</dbReference>
<name>A0AAV4VR37_9ARAC</name>
<keyword evidence="13" id="KW-0628">Postsynaptic cell membrane</keyword>
<evidence type="ECO:0000256" key="5">
    <source>
        <dbReference type="ARBA" id="ARBA00022729"/>
    </source>
</evidence>
<comment type="subcellular location">
    <subcellularLocation>
        <location evidence="16">Postsynaptic cell membrane</location>
        <topology evidence="16">Multi-pass membrane protein</topology>
    </subcellularLocation>
</comment>
<evidence type="ECO:0000256" key="7">
    <source>
        <dbReference type="ARBA" id="ARBA00023018"/>
    </source>
</evidence>
<keyword evidence="14" id="KW-1071">Ligand-gated ion channel</keyword>
<keyword evidence="11 19" id="KW-0675">Receptor</keyword>
<keyword evidence="15" id="KW-0407">Ion channel</keyword>
<evidence type="ECO:0000256" key="2">
    <source>
        <dbReference type="ARBA" id="ARBA00022448"/>
    </source>
</evidence>
<dbReference type="Gene3D" id="1.20.58.390">
    <property type="entry name" value="Neurotransmitter-gated ion-channel transmembrane domain"/>
    <property type="match status" value="1"/>
</dbReference>
<keyword evidence="7" id="KW-0770">Synapse</keyword>
<protein>
    <submittedName>
        <fullName evidence="19">Acetylcholine receptor subunit alpha-like 1</fullName>
    </submittedName>
</protein>
<feature type="transmembrane region" description="Helical" evidence="17">
    <location>
        <begin position="20"/>
        <end position="37"/>
    </location>
</feature>
<organism evidence="19 20">
    <name type="scientific">Caerostris darwini</name>
    <dbReference type="NCBI Taxonomy" id="1538125"/>
    <lineage>
        <taxon>Eukaryota</taxon>
        <taxon>Metazoa</taxon>
        <taxon>Ecdysozoa</taxon>
        <taxon>Arthropoda</taxon>
        <taxon>Chelicerata</taxon>
        <taxon>Arachnida</taxon>
        <taxon>Araneae</taxon>
        <taxon>Araneomorphae</taxon>
        <taxon>Entelegynae</taxon>
        <taxon>Araneoidea</taxon>
        <taxon>Araneidae</taxon>
        <taxon>Caerostris</taxon>
    </lineage>
</organism>
<comment type="similarity">
    <text evidence="1">Belongs to the ligand-gated ion channel (TC 1.A.9) family. Acetylcholine receptor (TC 1.A.9.1) subfamily.</text>
</comment>
<dbReference type="GO" id="GO:0007271">
    <property type="term" value="P:synaptic transmission, cholinergic"/>
    <property type="evidence" value="ECO:0007669"/>
    <property type="project" value="UniProtKB-ARBA"/>
</dbReference>
<keyword evidence="4 17" id="KW-0812">Transmembrane</keyword>
<dbReference type="InterPro" id="IPR006029">
    <property type="entry name" value="Neurotrans-gated_channel_TM"/>
</dbReference>
<evidence type="ECO:0000313" key="19">
    <source>
        <dbReference type="EMBL" id="GIY72850.1"/>
    </source>
</evidence>
<reference evidence="19 20" key="1">
    <citation type="submission" date="2021-06" db="EMBL/GenBank/DDBJ databases">
        <title>Caerostris darwini draft genome.</title>
        <authorList>
            <person name="Kono N."/>
            <person name="Arakawa K."/>
        </authorList>
    </citation>
    <scope>NUCLEOTIDE SEQUENCE [LARGE SCALE GENOMIC DNA]</scope>
</reference>
<dbReference type="SUPFAM" id="SSF90112">
    <property type="entry name" value="Neurotransmitter-gated ion-channel transmembrane pore"/>
    <property type="match status" value="1"/>
</dbReference>
<evidence type="ECO:0000256" key="14">
    <source>
        <dbReference type="ARBA" id="ARBA00023286"/>
    </source>
</evidence>
<evidence type="ECO:0000256" key="8">
    <source>
        <dbReference type="ARBA" id="ARBA00023065"/>
    </source>
</evidence>
<feature type="transmembrane region" description="Helical" evidence="17">
    <location>
        <begin position="52"/>
        <end position="75"/>
    </location>
</feature>
<dbReference type="InterPro" id="IPR038050">
    <property type="entry name" value="Neuro_actylchol_rec"/>
</dbReference>
<dbReference type="GO" id="GO:0045211">
    <property type="term" value="C:postsynaptic membrane"/>
    <property type="evidence" value="ECO:0007669"/>
    <property type="project" value="UniProtKB-SubCell"/>
</dbReference>
<dbReference type="InterPro" id="IPR036719">
    <property type="entry name" value="Neuro-gated_channel_TM_sf"/>
</dbReference>
<accession>A0AAV4VR37</accession>
<dbReference type="Pfam" id="PF02932">
    <property type="entry name" value="Neur_chan_memb"/>
    <property type="match status" value="1"/>
</dbReference>
<keyword evidence="20" id="KW-1185">Reference proteome</keyword>
<keyword evidence="6 17" id="KW-1133">Transmembrane helix</keyword>
<keyword evidence="5" id="KW-0732">Signal</keyword>
<keyword evidence="10" id="KW-1015">Disulfide bond</keyword>
<proteinExistence type="inferred from homology"/>
<evidence type="ECO:0000256" key="3">
    <source>
        <dbReference type="ARBA" id="ARBA00022475"/>
    </source>
</evidence>
<evidence type="ECO:0000256" key="4">
    <source>
        <dbReference type="ARBA" id="ARBA00022692"/>
    </source>
</evidence>
<evidence type="ECO:0000256" key="9">
    <source>
        <dbReference type="ARBA" id="ARBA00023136"/>
    </source>
</evidence>
<evidence type="ECO:0000259" key="18">
    <source>
        <dbReference type="Pfam" id="PF02932"/>
    </source>
</evidence>
<feature type="domain" description="Neurotransmitter-gated ion-channel transmembrane" evidence="18">
    <location>
        <begin position="37"/>
        <end position="67"/>
    </location>
</feature>